<sequence length="717" mass="77582">MTGYVMAATDAGGKRLGERVVATAPTLGEAAQLGDSHRMNYVSVRHGHDITLYGRDTTGTWSVLVADAPAAVVVEIRRQHDARCRPGPDWDDEAQVGFEYAPAPDSGYLLTAVGVDGEPFGERVSPTAPTPTEAAELGGRHGSDYVIAGRDDSDVVTLYGRDAGGSWSVIAADVDVDTAEEMCLWFDLTQHYRGRSPAGHHPLDDVPAPEDGRMAAPQAISLVVAEVRSRDLDHPTQGLTADRFAAGWSVYAPVDVDDSDPMAFLDIPVGRSVFLVSDAGRVKEISSAIPPQQAEALFTAEEAYVRRQLAEERFMADLRGEVMRLDSASGRSAGIGSFTVDGPSQEVIATRASRLVGPIAQQLALLGPPGWDHFTAVFSCTVSGEVTRLRFRSGKRSTEARVPERTAVLVRRQRHLAARMPAGPWWRLLLTVSHSPGTGARMTTDYDYGDQPFPEEDLLAPEHYRNDLAAYPRTHTPAWLSAYAAGAGRPGRATTPTAPQASTGAAGRPSSPRQDRTAIPPERPAQPGPVPVLDTRIGRKRLYADPHEITYGKKSIALDQVEWVGYAATHTATKRFLYPTTHDSTWDFVVGRYPYHGGPSVRVGFYRTGRRAEQPEEWAFLVNLVRQYVEPRLLAESVARVRRGETVTVGGGVKVDQAGIACAKPRLALPWGSLHSSQLNGGMICVYQRGSEKPVLTVPLSHPNAALIPDLFAALTS</sequence>
<dbReference type="AlphaFoldDB" id="A0A4Z0HHG1"/>
<dbReference type="RefSeq" id="WP_135337344.1">
    <property type="nucleotide sequence ID" value="NZ_JBHLTX010000060.1"/>
</dbReference>
<organism evidence="2 3">
    <name type="scientific">Streptomyces palmae</name>
    <dbReference type="NCBI Taxonomy" id="1701085"/>
    <lineage>
        <taxon>Bacteria</taxon>
        <taxon>Bacillati</taxon>
        <taxon>Actinomycetota</taxon>
        <taxon>Actinomycetes</taxon>
        <taxon>Kitasatosporales</taxon>
        <taxon>Streptomycetaceae</taxon>
        <taxon>Streptomyces</taxon>
    </lineage>
</organism>
<keyword evidence="3" id="KW-1185">Reference proteome</keyword>
<reference evidence="2 3" key="1">
    <citation type="submission" date="2019-03" db="EMBL/GenBank/DDBJ databases">
        <authorList>
            <person name="Gonzalez-Pimentel J.L."/>
        </authorList>
    </citation>
    <scope>NUCLEOTIDE SEQUENCE [LARGE SCALE GENOMIC DNA]</scope>
    <source>
        <strain evidence="2 3">JCM 31289</strain>
    </source>
</reference>
<comment type="caution">
    <text evidence="2">The sequence shown here is derived from an EMBL/GenBank/DDBJ whole genome shotgun (WGS) entry which is preliminary data.</text>
</comment>
<dbReference type="EMBL" id="SRID01000014">
    <property type="protein sequence ID" value="TGB17697.1"/>
    <property type="molecule type" value="Genomic_DNA"/>
</dbReference>
<protein>
    <submittedName>
        <fullName evidence="2">Uncharacterized protein</fullName>
    </submittedName>
</protein>
<evidence type="ECO:0000256" key="1">
    <source>
        <dbReference type="SAM" id="MobiDB-lite"/>
    </source>
</evidence>
<proteinExistence type="predicted"/>
<dbReference type="SUPFAM" id="SSF160424">
    <property type="entry name" value="BH3703-like"/>
    <property type="match status" value="1"/>
</dbReference>
<feature type="region of interest" description="Disordered" evidence="1">
    <location>
        <begin position="487"/>
        <end position="533"/>
    </location>
</feature>
<accession>A0A4Z0HHG1</accession>
<name>A0A4Z0HHG1_9ACTN</name>
<dbReference type="OrthoDB" id="4505613at2"/>
<feature type="compositionally biased region" description="Low complexity" evidence="1">
    <location>
        <begin position="487"/>
        <end position="499"/>
    </location>
</feature>
<dbReference type="InterPro" id="IPR036170">
    <property type="entry name" value="YezG-like_sf"/>
</dbReference>
<evidence type="ECO:0000313" key="3">
    <source>
        <dbReference type="Proteomes" id="UP000297948"/>
    </source>
</evidence>
<feature type="compositionally biased region" description="Pro residues" evidence="1">
    <location>
        <begin position="521"/>
        <end position="530"/>
    </location>
</feature>
<evidence type="ECO:0000313" key="2">
    <source>
        <dbReference type="EMBL" id="TGB17697.1"/>
    </source>
</evidence>
<gene>
    <name evidence="2" type="ORF">E4099_03105</name>
</gene>
<dbReference type="Proteomes" id="UP000297948">
    <property type="component" value="Unassembled WGS sequence"/>
</dbReference>